<evidence type="ECO:0000313" key="3">
    <source>
        <dbReference type="EMBL" id="MBD7939641.1"/>
    </source>
</evidence>
<dbReference type="Pfam" id="PF08708">
    <property type="entry name" value="PriCT_1"/>
    <property type="match status" value="1"/>
</dbReference>
<feature type="domain" description="Primase C-terminal 1" evidence="2">
    <location>
        <begin position="267"/>
        <end position="332"/>
    </location>
</feature>
<name>A0ABR8QVT0_9BACI</name>
<sequence length="713" mass="80821">MSSNALHSHKNNINPIEIMKFMTHQSLHQFKPKGSNAPLIARVKSMSSDHRKGIVFVSSSKGNLSQGKGYVVTSYETLHKQNQKLTHWTPNTFRGGTYQDVTKRYIKGHTRDNLQQVNVIAFDIDTKSVHPYDIFIACNELGLPQPNVLLDTPRGYHGFIVLDQPFYVTSKTNFKSLQVAGRLADNVLEALRQRLPIDKGCVPFGFFRIPNDENVVYFSDTPANTDQLLAWSKQYEKQNKRKTIKVIPDGAANYTDAEWFHALVSADHVVPGQEEAGRNNTLFSLALACYGSGKSFEETYDLLDEWNSRLRSPLKANEFNRVLKSAYSGKYQGVKRDNVEVLLETWTDGSVTFKGGQGWYKFKKAREDRERSHYNEWEEDILTYLETHRSPESAYLEGSLNSLAETFGMAVSSLKEVLKHSKRIVKEVVGRGRGAVTKIAARDMLEKQTKDVQVAENPRRGHLSSWGVKPSTKKQKHHTADSEKPYDIKTNSRQLERIESSILNNEPVCQYKSYYLVEGAFEETVMPINSLTYSSTSALAPVPKNVPDQFVSALWNRGFKDGRFIFSAWGKVHLAFKAFDIPFKNLRSSKAYLTIASEAIGITVANKGSNLSGDFTNTDGFLKYLYGTMKGLIANYREEELSCFVEEIEGLSLPELLTIGCELEEELNDNSMCDRALIEEKLFELELEESAARRRKFAQNGSRIGVFYDWLKD</sequence>
<feature type="compositionally biased region" description="Basic and acidic residues" evidence="1">
    <location>
        <begin position="478"/>
        <end position="487"/>
    </location>
</feature>
<proteinExistence type="predicted"/>
<keyword evidence="4" id="KW-1185">Reference proteome</keyword>
<dbReference type="RefSeq" id="WP_191817295.1">
    <property type="nucleotide sequence ID" value="NZ_JACSQT010000022.1"/>
</dbReference>
<protein>
    <submittedName>
        <fullName evidence="3">Primase C-terminal domain-containing protein</fullName>
    </submittedName>
</protein>
<dbReference type="Proteomes" id="UP000657931">
    <property type="component" value="Unassembled WGS sequence"/>
</dbReference>
<organism evidence="3 4">
    <name type="scientific">Cytobacillus stercorigallinarum</name>
    <dbReference type="NCBI Taxonomy" id="2762240"/>
    <lineage>
        <taxon>Bacteria</taxon>
        <taxon>Bacillati</taxon>
        <taxon>Bacillota</taxon>
        <taxon>Bacilli</taxon>
        <taxon>Bacillales</taxon>
        <taxon>Bacillaceae</taxon>
        <taxon>Cytobacillus</taxon>
    </lineage>
</organism>
<comment type="caution">
    <text evidence="3">The sequence shown here is derived from an EMBL/GenBank/DDBJ whole genome shotgun (WGS) entry which is preliminary data.</text>
</comment>
<reference evidence="3 4" key="1">
    <citation type="submission" date="2020-08" db="EMBL/GenBank/DDBJ databases">
        <title>A Genomic Blueprint of the Chicken Gut Microbiome.</title>
        <authorList>
            <person name="Gilroy R."/>
            <person name="Ravi A."/>
            <person name="Getino M."/>
            <person name="Pursley I."/>
            <person name="Horton D.L."/>
            <person name="Alikhan N.-F."/>
            <person name="Baker D."/>
            <person name="Gharbi K."/>
            <person name="Hall N."/>
            <person name="Watson M."/>
            <person name="Adriaenssens E.M."/>
            <person name="Foster-Nyarko E."/>
            <person name="Jarju S."/>
            <person name="Secka A."/>
            <person name="Antonio M."/>
            <person name="Oren A."/>
            <person name="Chaudhuri R."/>
            <person name="La Ragione R.M."/>
            <person name="Hildebrand F."/>
            <person name="Pallen M.J."/>
        </authorList>
    </citation>
    <scope>NUCLEOTIDE SEQUENCE [LARGE SCALE GENOMIC DNA]</scope>
    <source>
        <strain evidence="3 4">Sa5YUA1</strain>
    </source>
</reference>
<evidence type="ECO:0000259" key="2">
    <source>
        <dbReference type="SMART" id="SM00942"/>
    </source>
</evidence>
<evidence type="ECO:0000313" key="4">
    <source>
        <dbReference type="Proteomes" id="UP000657931"/>
    </source>
</evidence>
<accession>A0ABR8QVT0</accession>
<feature type="region of interest" description="Disordered" evidence="1">
    <location>
        <begin position="450"/>
        <end position="489"/>
    </location>
</feature>
<dbReference type="InterPro" id="IPR014820">
    <property type="entry name" value="PriCT_1"/>
</dbReference>
<gene>
    <name evidence="3" type="ORF">H9655_21595</name>
</gene>
<dbReference type="SMART" id="SM00942">
    <property type="entry name" value="PriCT_1"/>
    <property type="match status" value="1"/>
</dbReference>
<evidence type="ECO:0000256" key="1">
    <source>
        <dbReference type="SAM" id="MobiDB-lite"/>
    </source>
</evidence>
<dbReference type="EMBL" id="JACSQT010000022">
    <property type="protein sequence ID" value="MBD7939641.1"/>
    <property type="molecule type" value="Genomic_DNA"/>
</dbReference>